<dbReference type="Pfam" id="PF00092">
    <property type="entry name" value="VWA"/>
    <property type="match status" value="1"/>
</dbReference>
<dbReference type="InterPro" id="IPR002035">
    <property type="entry name" value="VWF_A"/>
</dbReference>
<dbReference type="Proteomes" id="UP000051677">
    <property type="component" value="Unassembled WGS sequence"/>
</dbReference>
<evidence type="ECO:0000259" key="1">
    <source>
        <dbReference type="PROSITE" id="PS50234"/>
    </source>
</evidence>
<dbReference type="InterPro" id="IPR036465">
    <property type="entry name" value="vWFA_dom_sf"/>
</dbReference>
<dbReference type="SUPFAM" id="SSF53300">
    <property type="entry name" value="vWA-like"/>
    <property type="match status" value="1"/>
</dbReference>
<organism evidence="2 3">
    <name type="scientific">Mycobacterium gordonae</name>
    <dbReference type="NCBI Taxonomy" id="1778"/>
    <lineage>
        <taxon>Bacteria</taxon>
        <taxon>Bacillati</taxon>
        <taxon>Actinomycetota</taxon>
        <taxon>Actinomycetes</taxon>
        <taxon>Mycobacteriales</taxon>
        <taxon>Mycobacteriaceae</taxon>
        <taxon>Mycobacterium</taxon>
    </lineage>
</organism>
<proteinExistence type="predicted"/>
<accession>A0A0Q2MJ40</accession>
<dbReference type="EMBL" id="LKTM01000066">
    <property type="protein sequence ID" value="KQH79823.1"/>
    <property type="molecule type" value="Genomic_DNA"/>
</dbReference>
<reference evidence="2 3" key="1">
    <citation type="submission" date="2015-10" db="EMBL/GenBank/DDBJ databases">
        <title>Mycobacterium gordonae draft genome assembly.</title>
        <authorList>
            <person name="Ustinova V."/>
            <person name="Smirnova T."/>
            <person name="Blagodatskikh K."/>
            <person name="Varlamov D."/>
            <person name="Larionova E."/>
            <person name="Chernousova L."/>
        </authorList>
    </citation>
    <scope>NUCLEOTIDE SEQUENCE [LARGE SCALE GENOMIC DNA]</scope>
    <source>
        <strain evidence="2 3">CTRI 14-8773</strain>
    </source>
</reference>
<dbReference type="AlphaFoldDB" id="A0A0Q2MJ40"/>
<dbReference type="OrthoDB" id="9806395at2"/>
<sequence length="237" mass="25498">MPPQAKRSTCHHGGWKVEPKGSILLVYFVADESGSMGNNIGELNEGLVTLQDALQRQPFAAARVRFSVIGFSDTAFTHLEAADLRETTWLPSLGANGLTSYAAAFQELEYRISVDIPHLKASGYTVHRPAVFFLTDGQPNSRDNWRAARERLLAQPAAPNIIAFGIGDADADTVAQLATKQHYAFKSARGVDTGAALSEFLTSLTQSVISSGQAFAAGNAELQFDRPEGFTLAVDVV</sequence>
<name>A0A0Q2MJ40_MYCGO</name>
<evidence type="ECO:0000313" key="2">
    <source>
        <dbReference type="EMBL" id="KQH79823.1"/>
    </source>
</evidence>
<comment type="caution">
    <text evidence="2">The sequence shown here is derived from an EMBL/GenBank/DDBJ whole genome shotgun (WGS) entry which is preliminary data.</text>
</comment>
<evidence type="ECO:0000313" key="3">
    <source>
        <dbReference type="Proteomes" id="UP000051677"/>
    </source>
</evidence>
<dbReference type="PROSITE" id="PS50234">
    <property type="entry name" value="VWFA"/>
    <property type="match status" value="1"/>
</dbReference>
<dbReference type="Gene3D" id="3.40.50.410">
    <property type="entry name" value="von Willebrand factor, type A domain"/>
    <property type="match status" value="1"/>
</dbReference>
<feature type="domain" description="VWFA" evidence="1">
    <location>
        <begin position="25"/>
        <end position="204"/>
    </location>
</feature>
<gene>
    <name evidence="2" type="ORF">AO501_04470</name>
</gene>
<protein>
    <recommendedName>
        <fullName evidence="1">VWFA domain-containing protein</fullName>
    </recommendedName>
</protein>